<protein>
    <recommendedName>
        <fullName evidence="6">RecA family profile 2 domain-containing protein</fullName>
    </recommendedName>
</protein>
<organism evidence="7">
    <name type="scientific">marine sediment metagenome</name>
    <dbReference type="NCBI Taxonomy" id="412755"/>
    <lineage>
        <taxon>unclassified sequences</taxon>
        <taxon>metagenomes</taxon>
        <taxon>ecological metagenomes</taxon>
    </lineage>
</organism>
<dbReference type="SUPFAM" id="SSF52540">
    <property type="entry name" value="P-loop containing nucleoside triphosphate hydrolases"/>
    <property type="match status" value="1"/>
</dbReference>
<dbReference type="PROSITE" id="PS50163">
    <property type="entry name" value="RECA_3"/>
    <property type="match status" value="1"/>
</dbReference>
<evidence type="ECO:0000256" key="2">
    <source>
        <dbReference type="ARBA" id="ARBA00022741"/>
    </source>
</evidence>
<dbReference type="Gene3D" id="3.30.250.10">
    <property type="entry name" value="RecA protein, C-terminal domain"/>
    <property type="match status" value="1"/>
</dbReference>
<dbReference type="Pfam" id="PF21096">
    <property type="entry name" value="RecA_C"/>
    <property type="match status" value="1"/>
</dbReference>
<dbReference type="GO" id="GO:0005829">
    <property type="term" value="C:cytosol"/>
    <property type="evidence" value="ECO:0007669"/>
    <property type="project" value="TreeGrafter"/>
</dbReference>
<dbReference type="SUPFAM" id="SSF54752">
    <property type="entry name" value="RecA protein, C-terminal domain"/>
    <property type="match status" value="1"/>
</dbReference>
<name>A0A0F9DWB4_9ZZZZ</name>
<dbReference type="InterPro" id="IPR023400">
    <property type="entry name" value="RecA_C_sf"/>
</dbReference>
<feature type="domain" description="RecA family profile 2" evidence="6">
    <location>
        <begin position="223"/>
        <end position="327"/>
    </location>
</feature>
<dbReference type="GO" id="GO:0003697">
    <property type="term" value="F:single-stranded DNA binding"/>
    <property type="evidence" value="ECO:0007669"/>
    <property type="project" value="InterPro"/>
</dbReference>
<evidence type="ECO:0000256" key="4">
    <source>
        <dbReference type="ARBA" id="ARBA00023125"/>
    </source>
</evidence>
<keyword evidence="2" id="KW-0547">Nucleotide-binding</keyword>
<keyword evidence="3" id="KW-0067">ATP-binding</keyword>
<dbReference type="InterPro" id="IPR027417">
    <property type="entry name" value="P-loop_NTPase"/>
</dbReference>
<evidence type="ECO:0000259" key="6">
    <source>
        <dbReference type="PROSITE" id="PS50163"/>
    </source>
</evidence>
<evidence type="ECO:0000313" key="7">
    <source>
        <dbReference type="EMBL" id="KKL66158.1"/>
    </source>
</evidence>
<evidence type="ECO:0000256" key="1">
    <source>
        <dbReference type="ARBA" id="ARBA00009391"/>
    </source>
</evidence>
<evidence type="ECO:0000256" key="5">
    <source>
        <dbReference type="ARBA" id="ARBA00023172"/>
    </source>
</evidence>
<dbReference type="Pfam" id="PF00154">
    <property type="entry name" value="RecA_N"/>
    <property type="match status" value="1"/>
</dbReference>
<dbReference type="InterPro" id="IPR020587">
    <property type="entry name" value="RecA_monomer-monomer_interface"/>
</dbReference>
<dbReference type="GO" id="GO:0008094">
    <property type="term" value="F:ATP-dependent activity, acting on DNA"/>
    <property type="evidence" value="ECO:0007669"/>
    <property type="project" value="InterPro"/>
</dbReference>
<reference evidence="7" key="1">
    <citation type="journal article" date="2015" name="Nature">
        <title>Complex archaea that bridge the gap between prokaryotes and eukaryotes.</title>
        <authorList>
            <person name="Spang A."/>
            <person name="Saw J.H."/>
            <person name="Jorgensen S.L."/>
            <person name="Zaremba-Niedzwiedzka K."/>
            <person name="Martijn J."/>
            <person name="Lind A.E."/>
            <person name="van Eijk R."/>
            <person name="Schleper C."/>
            <person name="Guy L."/>
            <person name="Ettema T.J."/>
        </authorList>
    </citation>
    <scope>NUCLEOTIDE SEQUENCE</scope>
</reference>
<keyword evidence="5" id="KW-0233">DNA recombination</keyword>
<dbReference type="PANTHER" id="PTHR45900">
    <property type="entry name" value="RECA"/>
    <property type="match status" value="1"/>
</dbReference>
<dbReference type="GO" id="GO:0006281">
    <property type="term" value="P:DNA repair"/>
    <property type="evidence" value="ECO:0007669"/>
    <property type="project" value="InterPro"/>
</dbReference>
<accession>A0A0F9DWB4</accession>
<comment type="caution">
    <text evidence="7">The sequence shown here is derived from an EMBL/GenBank/DDBJ whole genome shotgun (WGS) entry which is preliminary data.</text>
</comment>
<dbReference type="InterPro" id="IPR013765">
    <property type="entry name" value="DNA_recomb/repair_RecA"/>
</dbReference>
<proteinExistence type="inferred from homology"/>
<dbReference type="AlphaFoldDB" id="A0A0F9DWB4"/>
<dbReference type="GO" id="GO:0006310">
    <property type="term" value="P:DNA recombination"/>
    <property type="evidence" value="ECO:0007669"/>
    <property type="project" value="UniProtKB-KW"/>
</dbReference>
<dbReference type="EMBL" id="LAZR01027295">
    <property type="protein sequence ID" value="KKL66158.1"/>
    <property type="molecule type" value="Genomic_DNA"/>
</dbReference>
<evidence type="ECO:0000256" key="3">
    <source>
        <dbReference type="ARBA" id="ARBA00022840"/>
    </source>
</evidence>
<sequence>MAKRKPKPKKETVQDIAIRQSGNVEEIRAKLNEDYKSLIAPPVEDKPAIILPTGILSFDLAIGNSGFVGGRIADIFGWEATGKTLTCLAIGAYIQRCTKIDIFGKVVNRVVAMLDAEGTFSYNVAVSVGMDTENLILVQSTPDKILTGEDFFDIMVMLVGLGVDYVIVDSCPALAPSQIVLNATGQGQKATRAQLMTAGLEKLTPIVNANGQTVVHFINQMRGKPMAQKWESSEYETGGNALKFFSSYRFMVVKAEDINKKVLGSDNIFREKKVGVTSCVRIKKSKVASIPAHIPSTTYHFEFDVYFESFKDESGVEYHRGVDVVKDYALTGVRTGVIEQRGSWYNFGDIKGQGFDDLMNKLRIQPEVLGKIRDEVFVKMGHAPTSPMESTLNGSEENQE</sequence>
<dbReference type="InterPro" id="IPR049428">
    <property type="entry name" value="RecA-like_N"/>
</dbReference>
<gene>
    <name evidence="7" type="ORF">LCGC14_2147770</name>
</gene>
<comment type="similarity">
    <text evidence="1">Belongs to the RecA family.</text>
</comment>
<keyword evidence="4" id="KW-0238">DNA-binding</keyword>
<dbReference type="PANTHER" id="PTHR45900:SF1">
    <property type="entry name" value="MITOCHONDRIAL DNA REPAIR PROTEIN RECA HOMOLOG-RELATED"/>
    <property type="match status" value="1"/>
</dbReference>
<dbReference type="InterPro" id="IPR049261">
    <property type="entry name" value="RecA-like_C"/>
</dbReference>
<dbReference type="GO" id="GO:0005524">
    <property type="term" value="F:ATP binding"/>
    <property type="evidence" value="ECO:0007669"/>
    <property type="project" value="UniProtKB-KW"/>
</dbReference>
<dbReference type="Gene3D" id="3.40.50.300">
    <property type="entry name" value="P-loop containing nucleotide triphosphate hydrolases"/>
    <property type="match status" value="1"/>
</dbReference>
<dbReference type="PRINTS" id="PR00142">
    <property type="entry name" value="RECA"/>
</dbReference>